<dbReference type="VEuPathDB" id="FungiDB:A1Q1_03830"/>
<dbReference type="GeneID" id="25987343"/>
<gene>
    <name evidence="1" type="ORF">A1Q1_03830</name>
</gene>
<comment type="caution">
    <text evidence="1">The sequence shown here is derived from an EMBL/GenBank/DDBJ whole genome shotgun (WGS) entry which is preliminary data.</text>
</comment>
<dbReference type="HOGENOM" id="CLU_903689_0_0_1"/>
<protein>
    <submittedName>
        <fullName evidence="1">Uncharacterized protein</fullName>
    </submittedName>
</protein>
<dbReference type="KEGG" id="tasa:A1Q1_03830"/>
<organism evidence="1 2">
    <name type="scientific">Trichosporon asahii var. asahii (strain ATCC 90039 / CBS 2479 / JCM 2466 / KCTC 7840 / NBRC 103889/ NCYC 2677 / UAMH 7654)</name>
    <name type="common">Yeast</name>
    <dbReference type="NCBI Taxonomy" id="1186058"/>
    <lineage>
        <taxon>Eukaryota</taxon>
        <taxon>Fungi</taxon>
        <taxon>Dikarya</taxon>
        <taxon>Basidiomycota</taxon>
        <taxon>Agaricomycotina</taxon>
        <taxon>Tremellomycetes</taxon>
        <taxon>Trichosporonales</taxon>
        <taxon>Trichosporonaceae</taxon>
        <taxon>Trichosporon</taxon>
    </lineage>
</organism>
<evidence type="ECO:0000313" key="2">
    <source>
        <dbReference type="Proteomes" id="UP000002748"/>
    </source>
</evidence>
<dbReference type="RefSeq" id="XP_014177730.1">
    <property type="nucleotide sequence ID" value="XM_014322255.1"/>
</dbReference>
<dbReference type="EMBL" id="ALBS01000256">
    <property type="protein sequence ID" value="EJT47359.1"/>
    <property type="molecule type" value="Genomic_DNA"/>
</dbReference>
<sequence>MVTSTSTEHADPFKQWKGASAFAHKNATISLKAQRFSPRGKAEETTALIVRPPQSTTLSAKLHDKIIGPPFVYTHFRWLEDGRWKAINRVDLCTAYFRLCNEYDGFRQALQGLERLAADNDTVSVGKDLEGRSRLKGELHVICERGERLLPRLKWAVGHLAEYLEILDRCEAHNVHPPRKGAWAVYPDPVTAETVRLPEKETHMRLFRNGNMDDFAFRAAKVVNKTDAPEVVRVLREEIERVARDMLEFKGCKDREKVWEYLPKKGGLPPPSLVVSTEPIADIKGVIEKLEAVPEAVEGEPSAPPAYTP</sequence>
<dbReference type="AlphaFoldDB" id="J6ES50"/>
<name>J6ES50_TRIAS</name>
<dbReference type="Proteomes" id="UP000002748">
    <property type="component" value="Unassembled WGS sequence"/>
</dbReference>
<accession>J6ES50</accession>
<proteinExistence type="predicted"/>
<reference evidence="1 2" key="1">
    <citation type="journal article" date="2012" name="Eukaryot. Cell">
        <title>Draft genome sequence of CBS 2479, the standard type strain of Trichosporon asahii.</title>
        <authorList>
            <person name="Yang R.Y."/>
            <person name="Li H.T."/>
            <person name="Zhu H."/>
            <person name="Zhou G.P."/>
            <person name="Wang M."/>
            <person name="Wang L."/>
        </authorList>
    </citation>
    <scope>NUCLEOTIDE SEQUENCE [LARGE SCALE GENOMIC DNA]</scope>
    <source>
        <strain evidence="2">ATCC 90039 / CBS 2479 / JCM 2466 / KCTC 7840 / NCYC 2677 / UAMH 7654</strain>
    </source>
</reference>
<evidence type="ECO:0000313" key="1">
    <source>
        <dbReference type="EMBL" id="EJT47359.1"/>
    </source>
</evidence>